<evidence type="ECO:0000313" key="3">
    <source>
        <dbReference type="Proteomes" id="UP000078550"/>
    </source>
</evidence>
<name>A0A1A9A4F6_PLAOA</name>
<organism evidence="1 4">
    <name type="scientific">Plasmodium ovale wallikeri</name>
    <dbReference type="NCBI Taxonomy" id="864142"/>
    <lineage>
        <taxon>Eukaryota</taxon>
        <taxon>Sar</taxon>
        <taxon>Alveolata</taxon>
        <taxon>Apicomplexa</taxon>
        <taxon>Aconoidasida</taxon>
        <taxon>Haemosporida</taxon>
        <taxon>Plasmodiidae</taxon>
        <taxon>Plasmodium</taxon>
        <taxon>Plasmodium (Plasmodium)</taxon>
    </lineage>
</organism>
<accession>A0A1A9A4F6</accession>
<protein>
    <submittedName>
        <fullName evidence="1">PIR Superfamily Protein</fullName>
    </submittedName>
</protein>
<reference evidence="4" key="1">
    <citation type="submission" date="2016-05" db="EMBL/GenBank/DDBJ databases">
        <authorList>
            <person name="Naeem R."/>
        </authorList>
    </citation>
    <scope>NUCLEOTIDE SEQUENCE [LARGE SCALE GENOMIC DNA]</scope>
</reference>
<sequence>MTQTKGTGKEDYGFCRNSAHYEMLVENIKREEVIQESVDAQKIESACNTFNNDVCLFDNPSAKDICKKILYMYKFLDKVQRSQDSSSTLTNEDFDFLNYWLNIKLKDKSSDASICMNEFEKTIESQVGDFKSTKTKLGKHLHVIDPDNLANMELLCELYDTKQKITNIIFDEDIKIDEKNLCQGYLQKCYDNYIKGMKNCLSSYDDFYKALKVFESGYKLLTDEVPYKSEYCIISEHLRLPKYDPVLEKEQKRIMTYKIMSAPLMLPFIIPLLYKYTPFGPFLRTKINLVKERWLNPDENESELLSMSMDTEDNIYENEEYNIGYYSGTDL</sequence>
<evidence type="ECO:0000313" key="1">
    <source>
        <dbReference type="EMBL" id="SBT50991.1"/>
    </source>
</evidence>
<proteinExistence type="predicted"/>
<dbReference type="Proteomes" id="UP000078550">
    <property type="component" value="Unassembled WGS sequence"/>
</dbReference>
<gene>
    <name evidence="1" type="ORF">POVWA1_062220</name>
    <name evidence="2" type="ORF">POVWA2_061890</name>
</gene>
<dbReference type="EMBL" id="FLRD01000175">
    <property type="protein sequence ID" value="SBT50991.1"/>
    <property type="molecule type" value="Genomic_DNA"/>
</dbReference>
<evidence type="ECO:0000313" key="4">
    <source>
        <dbReference type="Proteomes" id="UP000078555"/>
    </source>
</evidence>
<dbReference type="Proteomes" id="UP000078555">
    <property type="component" value="Unassembled WGS sequence"/>
</dbReference>
<evidence type="ECO:0000313" key="2">
    <source>
        <dbReference type="EMBL" id="SBT51317.1"/>
    </source>
</evidence>
<keyword evidence="4" id="KW-1185">Reference proteome</keyword>
<dbReference type="AlphaFoldDB" id="A0A1A9A4F6"/>
<reference evidence="3" key="2">
    <citation type="submission" date="2016-05" db="EMBL/GenBank/DDBJ databases">
        <authorList>
            <person name="Naeem Raeece"/>
        </authorList>
    </citation>
    <scope>NUCLEOTIDE SEQUENCE [LARGE SCALE GENOMIC DNA]</scope>
</reference>
<dbReference type="EMBL" id="FLRE01000224">
    <property type="protein sequence ID" value="SBT51317.1"/>
    <property type="molecule type" value="Genomic_DNA"/>
</dbReference>
<reference evidence="1" key="3">
    <citation type="submission" date="2016-05" db="EMBL/GenBank/DDBJ databases">
        <authorList>
            <person name="Lavstsen T."/>
            <person name="Jespersen J.S."/>
        </authorList>
    </citation>
    <scope>NUCLEOTIDE SEQUENCE [LARGE SCALE GENOMIC DNA]</scope>
</reference>